<dbReference type="eggNOG" id="ENOG50312J7">
    <property type="taxonomic scope" value="Bacteria"/>
</dbReference>
<gene>
    <name evidence="1" type="ORF">RG540_CH06450</name>
</gene>
<dbReference type="PATRIC" id="fig|1028800.3.peg.654"/>
<dbReference type="RefSeq" id="WP_038584446.1">
    <property type="nucleotide sequence ID" value="NZ_HG938353.1"/>
</dbReference>
<sequence length="123" mass="13483">MLDKGVVKLAVSDSPNADTVQAPPFDSNRLFAFDIASGDDPHEHTLSDRTEFITVTATFTSTDALPYVEVLRGTTGTKKRIFERDYAFSVVKVIDNDDVASNPRKLTFDPPNAGSAYIEIQEA</sequence>
<dbReference type="GeneID" id="24256339"/>
<dbReference type="OrthoDB" id="9945003at2"/>
<dbReference type="AlphaFoldDB" id="A0A068SP45"/>
<dbReference type="Proteomes" id="UP000028181">
    <property type="component" value="Chromosome I"/>
</dbReference>
<reference evidence="2" key="1">
    <citation type="journal article" date="2014" name="BMC Genomics">
        <title>Genome sequencing of two Neorhizobium galegae strains reveals a noeT gene responsible for the unusual acetylation of the nodulation factors.</title>
        <authorList>
            <person name="Osterman J."/>
            <person name="Marsh J."/>
            <person name="Laine P.K."/>
            <person name="Zeng Z."/>
            <person name="Alatalo E."/>
            <person name="Sullivan J.T."/>
            <person name="Young J.P."/>
            <person name="Thomas-Oates J."/>
            <person name="Paulin L."/>
            <person name="Lindstrom K."/>
        </authorList>
    </citation>
    <scope>NUCLEOTIDE SEQUENCE [LARGE SCALE GENOMIC DNA]</scope>
    <source>
        <strain evidence="2">HAMBI 540</strain>
    </source>
</reference>
<dbReference type="EMBL" id="HG938353">
    <property type="protein sequence ID" value="CDN46835.1"/>
    <property type="molecule type" value="Genomic_DNA"/>
</dbReference>
<keyword evidence="2" id="KW-1185">Reference proteome</keyword>
<dbReference type="KEGG" id="ngg:RG540_CH06450"/>
<protein>
    <submittedName>
        <fullName evidence="1">Uncharacterized protein</fullName>
    </submittedName>
</protein>
<evidence type="ECO:0000313" key="1">
    <source>
        <dbReference type="EMBL" id="CDN46835.1"/>
    </source>
</evidence>
<evidence type="ECO:0000313" key="2">
    <source>
        <dbReference type="Proteomes" id="UP000028181"/>
    </source>
</evidence>
<proteinExistence type="predicted"/>
<organism evidence="1 2">
    <name type="scientific">Neorhizobium galegae bv. orientalis str. HAMBI 540</name>
    <dbReference type="NCBI Taxonomy" id="1028800"/>
    <lineage>
        <taxon>Bacteria</taxon>
        <taxon>Pseudomonadati</taxon>
        <taxon>Pseudomonadota</taxon>
        <taxon>Alphaproteobacteria</taxon>
        <taxon>Hyphomicrobiales</taxon>
        <taxon>Rhizobiaceae</taxon>
        <taxon>Rhizobium/Agrobacterium group</taxon>
        <taxon>Neorhizobium</taxon>
    </lineage>
</organism>
<accession>A0A068SP45</accession>
<name>A0A068SP45_NEOGA</name>
<dbReference type="HOGENOM" id="CLU_2012839_0_0_5"/>